<reference evidence="2 3" key="1">
    <citation type="journal article" date="2011" name="PLoS Pathog.">
        <title>Endophytic Life Strategies Decoded by Genome and Transcriptome Analyses of the Mutualistic Root Symbiont Piriformospora indica.</title>
        <authorList>
            <person name="Zuccaro A."/>
            <person name="Lahrmann U."/>
            <person name="Guldener U."/>
            <person name="Langen G."/>
            <person name="Pfiffi S."/>
            <person name="Biedenkopf D."/>
            <person name="Wong P."/>
            <person name="Samans B."/>
            <person name="Grimm C."/>
            <person name="Basiewicz M."/>
            <person name="Murat C."/>
            <person name="Martin F."/>
            <person name="Kogel K.H."/>
        </authorList>
    </citation>
    <scope>NUCLEOTIDE SEQUENCE [LARGE SCALE GENOMIC DNA]</scope>
    <source>
        <strain evidence="2 3">DSM 11827</strain>
    </source>
</reference>
<feature type="compositionally biased region" description="Low complexity" evidence="1">
    <location>
        <begin position="244"/>
        <end position="264"/>
    </location>
</feature>
<feature type="compositionally biased region" description="Polar residues" evidence="1">
    <location>
        <begin position="198"/>
        <end position="211"/>
    </location>
</feature>
<evidence type="ECO:0000256" key="1">
    <source>
        <dbReference type="SAM" id="MobiDB-lite"/>
    </source>
</evidence>
<protein>
    <submittedName>
        <fullName evidence="2">Uncharacterized protein</fullName>
    </submittedName>
</protein>
<keyword evidence="3" id="KW-1185">Reference proteome</keyword>
<comment type="caution">
    <text evidence="2">The sequence shown here is derived from an EMBL/GenBank/DDBJ whole genome shotgun (WGS) entry which is preliminary data.</text>
</comment>
<evidence type="ECO:0000313" key="2">
    <source>
        <dbReference type="EMBL" id="CCA74229.1"/>
    </source>
</evidence>
<name>G4TSD6_SERID</name>
<sequence length="430" mass="45709">MSHYPVPPRRSPATRSIQLTSYTEDTSPVDYICALERTAGRIQRAAVQLQNPRQAEQAASPPLAHYPPSYSNNNQPAAAWTLKLEFTTPEAASTAYAAVAESITTNSTSSPVTSPYPMVPGGFVTAERLSCFVLEDGDIFVNPRDLTNIARGDWSAPTHHAQSGSLSSNSLAPTQSLPIAAPVGAQPSTRYSRGDVLNSASPSTTAYSTLRTGNSSTLYSQMNNGMALGLGYEGGHVRAYSFSSEDGGYTSSSSSLVSSTTASSNERTSPYLSHLRSASSSLDTGFGGPYGHIGYTVGNSGRFAMGDRGVSIQTPGVLDDFDALALSMSNLDVATPIAGTNKQPAPWQLDIDLDRDEPRRKETLKPAPTPIVSAEEKDSVNQPATTTTFASRSAVASYSGALRKSLPNETTNKNSPVRCTKRVFEHDDTY</sequence>
<feature type="region of interest" description="Disordered" evidence="1">
    <location>
        <begin position="181"/>
        <end position="211"/>
    </location>
</feature>
<dbReference type="HOGENOM" id="CLU_637959_0_0_1"/>
<dbReference type="AlphaFoldDB" id="G4TSD6"/>
<feature type="region of interest" description="Disordered" evidence="1">
    <location>
        <begin position="49"/>
        <end position="71"/>
    </location>
</feature>
<feature type="region of interest" description="Disordered" evidence="1">
    <location>
        <begin position="244"/>
        <end position="271"/>
    </location>
</feature>
<dbReference type="Proteomes" id="UP000007148">
    <property type="component" value="Unassembled WGS sequence"/>
</dbReference>
<organism evidence="2 3">
    <name type="scientific">Serendipita indica (strain DSM 11827)</name>
    <name type="common">Root endophyte fungus</name>
    <name type="synonym">Piriformospora indica</name>
    <dbReference type="NCBI Taxonomy" id="1109443"/>
    <lineage>
        <taxon>Eukaryota</taxon>
        <taxon>Fungi</taxon>
        <taxon>Dikarya</taxon>
        <taxon>Basidiomycota</taxon>
        <taxon>Agaricomycotina</taxon>
        <taxon>Agaricomycetes</taxon>
        <taxon>Sebacinales</taxon>
        <taxon>Serendipitaceae</taxon>
        <taxon>Serendipita</taxon>
    </lineage>
</organism>
<dbReference type="EMBL" id="CAFZ01000292">
    <property type="protein sequence ID" value="CCA74229.1"/>
    <property type="molecule type" value="Genomic_DNA"/>
</dbReference>
<evidence type="ECO:0000313" key="3">
    <source>
        <dbReference type="Proteomes" id="UP000007148"/>
    </source>
</evidence>
<dbReference type="InParanoid" id="G4TSD6"/>
<proteinExistence type="predicted"/>
<accession>G4TSD6</accession>
<gene>
    <name evidence="2" type="ORF">PIIN_08182</name>
</gene>